<feature type="domain" description="T-SNARE coiled-coil homology" evidence="5">
    <location>
        <begin position="313"/>
        <end position="375"/>
    </location>
</feature>
<evidence type="ECO:0000313" key="7">
    <source>
        <dbReference type="EMBL" id="KHJ32810.1"/>
    </source>
</evidence>
<dbReference type="CDD" id="cd15858">
    <property type="entry name" value="SNARE_VAM7"/>
    <property type="match status" value="1"/>
</dbReference>
<keyword evidence="8" id="KW-1185">Reference proteome</keyword>
<protein>
    <submittedName>
        <fullName evidence="7">Putative snare complex subunit</fullName>
    </submittedName>
</protein>
<comment type="function">
    <text evidence="4">Essential for proper morphogenesis of the vacuole. May exist as structural reinforcement on the surface of the vacuolar membrane and be required for maintenance against rupture by osmotic pressure.</text>
</comment>
<evidence type="ECO:0000256" key="3">
    <source>
        <dbReference type="ARBA" id="ARBA00023054"/>
    </source>
</evidence>
<dbReference type="SMART" id="SM00397">
    <property type="entry name" value="t_SNARE"/>
    <property type="match status" value="1"/>
</dbReference>
<dbReference type="HOGENOM" id="CLU_033748_2_0_1"/>
<evidence type="ECO:0000256" key="2">
    <source>
        <dbReference type="ARBA" id="ARBA00022554"/>
    </source>
</evidence>
<dbReference type="GO" id="GO:0035091">
    <property type="term" value="F:phosphatidylinositol binding"/>
    <property type="evidence" value="ECO:0007669"/>
    <property type="project" value="InterPro"/>
</dbReference>
<dbReference type="SUPFAM" id="SSF64268">
    <property type="entry name" value="PX domain"/>
    <property type="match status" value="1"/>
</dbReference>
<dbReference type="STRING" id="52586.A0A0B1P678"/>
<dbReference type="InterPro" id="IPR001683">
    <property type="entry name" value="PX_dom"/>
</dbReference>
<comment type="caution">
    <text evidence="7">The sequence shown here is derived from an EMBL/GenBank/DDBJ whole genome shotgun (WGS) entry which is preliminary data.</text>
</comment>
<dbReference type="AlphaFoldDB" id="A0A0B1P678"/>
<keyword evidence="2" id="KW-0926">Vacuole</keyword>
<dbReference type="Gene3D" id="1.20.5.110">
    <property type="match status" value="1"/>
</dbReference>
<comment type="subcellular location">
    <subcellularLocation>
        <location evidence="1">Vacuole</location>
    </subcellularLocation>
</comment>
<dbReference type="SMART" id="SM00312">
    <property type="entry name" value="PX"/>
    <property type="match status" value="1"/>
</dbReference>
<dbReference type="OMA" id="QASVRSW"/>
<dbReference type="GO" id="GO:0097576">
    <property type="term" value="P:vacuole fusion"/>
    <property type="evidence" value="ECO:0007669"/>
    <property type="project" value="UniProtKB-ARBA"/>
</dbReference>
<accession>A0A0B1P678</accession>
<dbReference type="Pfam" id="PF00787">
    <property type="entry name" value="PX"/>
    <property type="match status" value="1"/>
</dbReference>
<dbReference type="GO" id="GO:0007034">
    <property type="term" value="P:vacuolar transport"/>
    <property type="evidence" value="ECO:0007669"/>
    <property type="project" value="UniProtKB-ARBA"/>
</dbReference>
<dbReference type="Gene3D" id="3.30.1520.10">
    <property type="entry name" value="Phox-like domain"/>
    <property type="match status" value="1"/>
</dbReference>
<dbReference type="InterPro" id="IPR036871">
    <property type="entry name" value="PX_dom_sf"/>
</dbReference>
<feature type="domain" description="PX" evidence="6">
    <location>
        <begin position="5"/>
        <end position="120"/>
    </location>
</feature>
<dbReference type="PROSITE" id="PS50195">
    <property type="entry name" value="PX"/>
    <property type="match status" value="1"/>
</dbReference>
<dbReference type="CDD" id="cd06897">
    <property type="entry name" value="PX_SNARE"/>
    <property type="match status" value="1"/>
</dbReference>
<gene>
    <name evidence="7" type="ORF">EV44_g6179</name>
</gene>
<dbReference type="GO" id="GO:0016192">
    <property type="term" value="P:vesicle-mediated transport"/>
    <property type="evidence" value="ECO:0007669"/>
    <property type="project" value="UniProtKB-ARBA"/>
</dbReference>
<dbReference type="EMBL" id="JNVN01001804">
    <property type="protein sequence ID" value="KHJ32810.1"/>
    <property type="molecule type" value="Genomic_DNA"/>
</dbReference>
<dbReference type="Proteomes" id="UP000030854">
    <property type="component" value="Unassembled WGS sequence"/>
</dbReference>
<evidence type="ECO:0000313" key="8">
    <source>
        <dbReference type="Proteomes" id="UP000030854"/>
    </source>
</evidence>
<organism evidence="7 8">
    <name type="scientific">Uncinula necator</name>
    <name type="common">Grape powdery mildew</name>
    <dbReference type="NCBI Taxonomy" id="52586"/>
    <lineage>
        <taxon>Eukaryota</taxon>
        <taxon>Fungi</taxon>
        <taxon>Dikarya</taxon>
        <taxon>Ascomycota</taxon>
        <taxon>Pezizomycotina</taxon>
        <taxon>Leotiomycetes</taxon>
        <taxon>Erysiphales</taxon>
        <taxon>Erysiphaceae</taxon>
        <taxon>Erysiphe</taxon>
    </lineage>
</organism>
<name>A0A0B1P678_UNCNE</name>
<keyword evidence="3" id="KW-0175">Coiled coil</keyword>
<proteinExistence type="predicted"/>
<dbReference type="GO" id="GO:0000329">
    <property type="term" value="C:fungal-type vacuole membrane"/>
    <property type="evidence" value="ECO:0007669"/>
    <property type="project" value="UniProtKB-ARBA"/>
</dbReference>
<evidence type="ECO:0000256" key="4">
    <source>
        <dbReference type="ARBA" id="ARBA00054927"/>
    </source>
</evidence>
<dbReference type="PROSITE" id="PS50192">
    <property type="entry name" value="T_SNARE"/>
    <property type="match status" value="1"/>
</dbReference>
<sequence>MIPSLEIAISSTTVSHDVSTSKPFTLYNITLRLPLRTFVIQKRYSDFVSLNAALTSTVSVPPPVPLPGKSWFTSTAGSPKLTEARRKGLELYLRAIAESSDTRWQETSVWRNFLNLPNNISGRNSSIKDDLVAASHRGSNAGELTADPTVWLDVHREMKNHLHDARLFLGKRDSATTTQAQHVAGANAKKSLVKAGSLISNLEEGLKIMCEAERKIGKLAVGAGELRRRKDLLGSAKVEREGLEKLALSLAIKSQSIAGLTASGGDNGILSLEQKTLHEPGMIKSSGRILGTVIHETENTRQLDNEGVLQLQREMMETQDQEVNELAKIVRRQKEMGIAIYNELELQNEMLKKVDDGVDRVGKKIEVAKKRANKLR</sequence>
<evidence type="ECO:0000259" key="5">
    <source>
        <dbReference type="PROSITE" id="PS50192"/>
    </source>
</evidence>
<dbReference type="InterPro" id="IPR000727">
    <property type="entry name" value="T_SNARE_dom"/>
</dbReference>
<dbReference type="SUPFAM" id="SSF58038">
    <property type="entry name" value="SNARE fusion complex"/>
    <property type="match status" value="1"/>
</dbReference>
<evidence type="ECO:0000256" key="1">
    <source>
        <dbReference type="ARBA" id="ARBA00004116"/>
    </source>
</evidence>
<dbReference type="FunFam" id="1.20.5.110:FF:000058">
    <property type="entry name" value="VAM7p Vacuolar SNARE protein"/>
    <property type="match status" value="1"/>
</dbReference>
<evidence type="ECO:0000259" key="6">
    <source>
        <dbReference type="PROSITE" id="PS50195"/>
    </source>
</evidence>
<reference evidence="7 8" key="1">
    <citation type="journal article" date="2014" name="BMC Genomics">
        <title>Adaptive genomic structural variation in the grape powdery mildew pathogen, Erysiphe necator.</title>
        <authorList>
            <person name="Jones L."/>
            <person name="Riaz S."/>
            <person name="Morales-Cruz A."/>
            <person name="Amrine K.C."/>
            <person name="McGuire B."/>
            <person name="Gubler W.D."/>
            <person name="Walker M.A."/>
            <person name="Cantu D."/>
        </authorList>
    </citation>
    <scope>NUCLEOTIDE SEQUENCE [LARGE SCALE GENOMIC DNA]</scope>
    <source>
        <strain evidence="8">c</strain>
    </source>
</reference>